<organism evidence="2 3">
    <name type="scientific">Cystobacter fuscus</name>
    <dbReference type="NCBI Taxonomy" id="43"/>
    <lineage>
        <taxon>Bacteria</taxon>
        <taxon>Pseudomonadati</taxon>
        <taxon>Myxococcota</taxon>
        <taxon>Myxococcia</taxon>
        <taxon>Myxococcales</taxon>
        <taxon>Cystobacterineae</taxon>
        <taxon>Archangiaceae</taxon>
        <taxon>Cystobacter</taxon>
    </lineage>
</organism>
<evidence type="ECO:0000256" key="1">
    <source>
        <dbReference type="SAM" id="Phobius"/>
    </source>
</evidence>
<feature type="transmembrane region" description="Helical" evidence="1">
    <location>
        <begin position="190"/>
        <end position="209"/>
    </location>
</feature>
<feature type="transmembrane region" description="Helical" evidence="1">
    <location>
        <begin position="239"/>
        <end position="258"/>
    </location>
</feature>
<feature type="transmembrane region" description="Helical" evidence="1">
    <location>
        <begin position="71"/>
        <end position="88"/>
    </location>
</feature>
<keyword evidence="1" id="KW-0812">Transmembrane</keyword>
<accession>A0A250J4J5</accession>
<protein>
    <submittedName>
        <fullName evidence="2">Uncharacterized protein</fullName>
    </submittedName>
</protein>
<proteinExistence type="predicted"/>
<dbReference type="KEGG" id="cfus:CYFUS_003948"/>
<dbReference type="Proteomes" id="UP000217257">
    <property type="component" value="Chromosome"/>
</dbReference>
<dbReference type="AlphaFoldDB" id="A0A250J4J5"/>
<reference evidence="2 3" key="1">
    <citation type="submission" date="2017-06" db="EMBL/GenBank/DDBJ databases">
        <title>Sequencing and comparative analysis of myxobacterial genomes.</title>
        <authorList>
            <person name="Rupp O."/>
            <person name="Goesmann A."/>
            <person name="Sogaard-Andersen L."/>
        </authorList>
    </citation>
    <scope>NUCLEOTIDE SEQUENCE [LARGE SCALE GENOMIC DNA]</scope>
    <source>
        <strain evidence="2 3">DSM 52655</strain>
    </source>
</reference>
<dbReference type="EMBL" id="CP022098">
    <property type="protein sequence ID" value="ATB38513.1"/>
    <property type="molecule type" value="Genomic_DNA"/>
</dbReference>
<evidence type="ECO:0000313" key="3">
    <source>
        <dbReference type="Proteomes" id="UP000217257"/>
    </source>
</evidence>
<feature type="transmembrane region" description="Helical" evidence="1">
    <location>
        <begin position="37"/>
        <end position="59"/>
    </location>
</feature>
<feature type="transmembrane region" description="Helical" evidence="1">
    <location>
        <begin position="279"/>
        <end position="301"/>
    </location>
</feature>
<keyword evidence="1" id="KW-1133">Transmembrane helix</keyword>
<keyword evidence="1" id="KW-0472">Membrane</keyword>
<evidence type="ECO:0000313" key="2">
    <source>
        <dbReference type="EMBL" id="ATB38513.1"/>
    </source>
</evidence>
<gene>
    <name evidence="2" type="ORF">CYFUS_003948</name>
</gene>
<name>A0A250J4J5_9BACT</name>
<dbReference type="RefSeq" id="WP_095986674.1">
    <property type="nucleotide sequence ID" value="NZ_CP022098.1"/>
</dbReference>
<sequence>MSSPHADAAPAPAAPRQATLPGFPVRAWTAPQRLADAVLQALLVATVLAAAVLILHFTFEGEANPTPPPRAGMLGLLALGLYGLLRLLRWRSAATLQVEPERLVLERRGDRFEIPVSSVESVRGWRLPLPVAGLALRMRSGRRFQYGVQVEDPLPVLEAFGQEHAQAREEARHPLTAFAHARATVMRPGALLFAFKFFLFPLIPGGIMFRANQYITYGGPFAQYRMYGLAPYLQSLFTYWVYFGAALVVYATLLRVPAEVLALGGTWLSPRRARGVRRFVEITCALLYFVGSLALMAVQFLS</sequence>